<evidence type="ECO:0000256" key="3">
    <source>
        <dbReference type="ARBA" id="ARBA00010644"/>
    </source>
</evidence>
<dbReference type="GO" id="GO:0042803">
    <property type="term" value="F:protein homodimerization activity"/>
    <property type="evidence" value="ECO:0007669"/>
    <property type="project" value="UniProtKB-UniRule"/>
</dbReference>
<dbReference type="PROSITE" id="PS01021">
    <property type="entry name" value="COPROGEN_OXIDASE"/>
    <property type="match status" value="1"/>
</dbReference>
<dbReference type="SUPFAM" id="SSF102886">
    <property type="entry name" value="Coproporphyrinogen III oxidase"/>
    <property type="match status" value="1"/>
</dbReference>
<evidence type="ECO:0000256" key="7">
    <source>
        <dbReference type="ARBA" id="ARBA00023133"/>
    </source>
</evidence>
<keyword evidence="13" id="KW-1185">Reference proteome</keyword>
<accession>A0AAW9R6N2</accession>
<evidence type="ECO:0000256" key="6">
    <source>
        <dbReference type="ARBA" id="ARBA00023002"/>
    </source>
</evidence>
<dbReference type="GO" id="GO:0006782">
    <property type="term" value="P:protoporphyrinogen IX biosynthetic process"/>
    <property type="evidence" value="ECO:0007669"/>
    <property type="project" value="UniProtKB-UniRule"/>
</dbReference>
<keyword evidence="8 11" id="KW-0627">Porphyrin biosynthesis</keyword>
<keyword evidence="7 11" id="KW-0350">Heme biosynthesis</keyword>
<evidence type="ECO:0000256" key="8">
    <source>
        <dbReference type="ARBA" id="ARBA00023244"/>
    </source>
</evidence>
<dbReference type="EC" id="1.3.3.3" evidence="11"/>
<feature type="site" description="Important for dimerization" evidence="11">
    <location>
        <position position="185"/>
    </location>
</feature>
<feature type="binding site" evidence="11">
    <location>
        <begin position="118"/>
        <end position="120"/>
    </location>
    <ligand>
        <name>substrate</name>
    </ligand>
</feature>
<evidence type="ECO:0000313" key="12">
    <source>
        <dbReference type="EMBL" id="MEJ1249354.1"/>
    </source>
</evidence>
<feature type="binding site" evidence="11">
    <location>
        <begin position="268"/>
        <end position="270"/>
    </location>
    <ligand>
        <name>substrate</name>
    </ligand>
</feature>
<dbReference type="HAMAP" id="MF_00333">
    <property type="entry name" value="Coprogen_oxidas"/>
    <property type="match status" value="1"/>
</dbReference>
<evidence type="ECO:0000256" key="5">
    <source>
        <dbReference type="ARBA" id="ARBA00022490"/>
    </source>
</evidence>
<comment type="function">
    <text evidence="10 11">Involved in the heme biosynthesis. Catalyzes the aerobic oxidative decarboxylation of propionate groups of rings A and B of coproporphyrinogen-III to yield the vinyl groups in protoporphyrinogen-IX.</text>
</comment>
<dbReference type="Pfam" id="PF01218">
    <property type="entry name" value="Coprogen_oxidas"/>
    <property type="match status" value="1"/>
</dbReference>
<dbReference type="InterPro" id="IPR018375">
    <property type="entry name" value="Coprogen_oxidase_CS"/>
</dbReference>
<comment type="catalytic activity">
    <reaction evidence="9 11">
        <text>coproporphyrinogen III + O2 + 2 H(+) = protoporphyrinogen IX + 2 CO2 + 2 H2O</text>
        <dbReference type="Rhea" id="RHEA:18257"/>
        <dbReference type="ChEBI" id="CHEBI:15377"/>
        <dbReference type="ChEBI" id="CHEBI:15378"/>
        <dbReference type="ChEBI" id="CHEBI:15379"/>
        <dbReference type="ChEBI" id="CHEBI:16526"/>
        <dbReference type="ChEBI" id="CHEBI:57307"/>
        <dbReference type="ChEBI" id="CHEBI:57309"/>
        <dbReference type="EC" id="1.3.3.3"/>
    </reaction>
</comment>
<protein>
    <recommendedName>
        <fullName evidence="11">Oxygen-dependent coproporphyrinogen-III oxidase</fullName>
        <shortName evidence="11">CPO</shortName>
        <shortName evidence="11">Coprogen oxidase</shortName>
        <shortName evidence="11">Coproporphyrinogenase</shortName>
        <ecNumber evidence="11">1.3.3.3</ecNumber>
    </recommendedName>
</protein>
<feature type="binding site" evidence="11">
    <location>
        <position position="102"/>
    </location>
    <ligand>
        <name>substrate</name>
    </ligand>
</feature>
<dbReference type="GO" id="GO:0046872">
    <property type="term" value="F:metal ion binding"/>
    <property type="evidence" value="ECO:0007669"/>
    <property type="project" value="UniProtKB-KW"/>
</dbReference>
<dbReference type="FunFam" id="3.40.1500.10:FF:000001">
    <property type="entry name" value="Oxygen-dependent coproporphyrinogen-III oxidase"/>
    <property type="match status" value="1"/>
</dbReference>
<feature type="active site" description="Proton donor" evidence="11">
    <location>
        <position position="116"/>
    </location>
</feature>
<sequence length="315" mass="35042">MSTPAAAPDAPPDAAAVLAWLSALQDRLCAALEAADGGAAFTEDTWQREDGGGGRSRVIKHGAVFEQGGVNFSEVHGAALPASASAHRPELAGAPWRACGVSMVLHPKNPYVPTTHMNVRYFEARPPGSAPAWWFGGGFDLTPYYPVDADIRHWHEVARRACSPFGETVYVEHKAWCDRYFFLKHRNEARGVGGLFFDDLNAWGFARSFDYARAVGDAFLEAYLPLVERRRDMPYGARERDFQLYRRGRYVEFNLVWDRGTLFGLQSGGRTESILMSLPPQVRFEYGYAPEPGSPEARLADYLRPRDWLAELPAG</sequence>
<comment type="caution">
    <text evidence="12">The sequence shown here is derived from an EMBL/GenBank/DDBJ whole genome shotgun (WGS) entry which is preliminary data.</text>
</comment>
<dbReference type="Gene3D" id="3.40.1500.10">
    <property type="entry name" value="Coproporphyrinogen III oxidase, aerobic"/>
    <property type="match status" value="1"/>
</dbReference>
<evidence type="ECO:0000256" key="2">
    <source>
        <dbReference type="ARBA" id="ARBA00005168"/>
    </source>
</evidence>
<dbReference type="PANTHER" id="PTHR10755">
    <property type="entry name" value="COPROPORPHYRINOGEN III OXIDASE, MITOCHONDRIAL"/>
    <property type="match status" value="1"/>
</dbReference>
<comment type="similarity">
    <text evidence="3 11">Belongs to the aerobic coproporphyrinogen-III oxidase family.</text>
</comment>
<dbReference type="AlphaFoldDB" id="A0AAW9R6N2"/>
<dbReference type="RefSeq" id="WP_337335070.1">
    <property type="nucleotide sequence ID" value="NZ_JBBDHC010000007.1"/>
</dbReference>
<dbReference type="PIRSF" id="PIRSF000166">
    <property type="entry name" value="Coproporphyri_ox"/>
    <property type="match status" value="1"/>
</dbReference>
<dbReference type="InterPro" id="IPR036406">
    <property type="entry name" value="Coprogen_oxidase_aer_sf"/>
</dbReference>
<organism evidence="12 13">
    <name type="scientific">Denitratimonas tolerans</name>
    <dbReference type="NCBI Taxonomy" id="1338420"/>
    <lineage>
        <taxon>Bacteria</taxon>
        <taxon>Pseudomonadati</taxon>
        <taxon>Pseudomonadota</taxon>
        <taxon>Gammaproteobacteria</taxon>
        <taxon>Lysobacterales</taxon>
        <taxon>Lysobacteraceae</taxon>
        <taxon>Denitratimonas</taxon>
    </lineage>
</organism>
<feature type="binding site" evidence="11">
    <location>
        <position position="185"/>
    </location>
    <ligand>
        <name>a divalent metal cation</name>
        <dbReference type="ChEBI" id="CHEBI:60240"/>
    </ligand>
</feature>
<feature type="binding site" evidence="11">
    <location>
        <position position="106"/>
    </location>
    <ligand>
        <name>a divalent metal cation</name>
        <dbReference type="ChEBI" id="CHEBI:60240"/>
    </ligand>
</feature>
<dbReference type="GO" id="GO:0005737">
    <property type="term" value="C:cytoplasm"/>
    <property type="evidence" value="ECO:0007669"/>
    <property type="project" value="UniProtKB-SubCell"/>
</dbReference>
<proteinExistence type="inferred from homology"/>
<comment type="subunit">
    <text evidence="4 11">Homodimer.</text>
</comment>
<dbReference type="InterPro" id="IPR001260">
    <property type="entry name" value="Coprogen_oxidase_aer"/>
</dbReference>
<gene>
    <name evidence="11 12" type="primary">hemF</name>
    <name evidence="12" type="ORF">WB794_06670</name>
</gene>
<name>A0AAW9R6N2_9GAMM</name>
<feature type="binding site" evidence="11">
    <location>
        <position position="155"/>
    </location>
    <ligand>
        <name>a divalent metal cation</name>
        <dbReference type="ChEBI" id="CHEBI:60240"/>
    </ligand>
</feature>
<evidence type="ECO:0000256" key="4">
    <source>
        <dbReference type="ARBA" id="ARBA00011738"/>
    </source>
</evidence>
<dbReference type="EMBL" id="JBBDHC010000007">
    <property type="protein sequence ID" value="MEJ1249354.1"/>
    <property type="molecule type" value="Genomic_DNA"/>
</dbReference>
<feature type="binding site" evidence="11">
    <location>
        <position position="116"/>
    </location>
    <ligand>
        <name>a divalent metal cation</name>
        <dbReference type="ChEBI" id="CHEBI:60240"/>
    </ligand>
</feature>
<evidence type="ECO:0000256" key="11">
    <source>
        <dbReference type="HAMAP-Rule" id="MF_00333"/>
    </source>
</evidence>
<feature type="region of interest" description="Important for dimerization" evidence="11">
    <location>
        <begin position="250"/>
        <end position="285"/>
    </location>
</feature>
<evidence type="ECO:0000313" key="13">
    <source>
        <dbReference type="Proteomes" id="UP001364472"/>
    </source>
</evidence>
<reference evidence="12 13" key="1">
    <citation type="journal article" date="2016" name="Antonie Van Leeuwenhoek">
        <title>Denitratimonas tolerans gen. nov., sp. nov., a denitrifying bacterium isolated from a bioreactor for tannery wastewater treatment.</title>
        <authorList>
            <person name="Han S.I."/>
            <person name="Kim J.O."/>
            <person name="Lee Y.R."/>
            <person name="Ekpeghere K.I."/>
            <person name="Koh S.C."/>
            <person name="Whang K.S."/>
        </authorList>
    </citation>
    <scope>NUCLEOTIDE SEQUENCE [LARGE SCALE GENOMIC DNA]</scope>
    <source>
        <strain evidence="12 13">KACC 17565</strain>
    </source>
</reference>
<evidence type="ECO:0000256" key="1">
    <source>
        <dbReference type="ARBA" id="ARBA00004496"/>
    </source>
</evidence>
<comment type="cofactor">
    <cofactor evidence="11">
        <name>a divalent metal cation</name>
        <dbReference type="ChEBI" id="CHEBI:60240"/>
    </cofactor>
</comment>
<keyword evidence="11" id="KW-0479">Metal-binding</keyword>
<keyword evidence="6 11" id="KW-0560">Oxidoreductase</keyword>
<dbReference type="NCBIfam" id="NF003727">
    <property type="entry name" value="PRK05330.1"/>
    <property type="match status" value="1"/>
</dbReference>
<dbReference type="GO" id="GO:0004109">
    <property type="term" value="F:coproporphyrinogen oxidase activity"/>
    <property type="evidence" value="ECO:0007669"/>
    <property type="project" value="UniProtKB-UniRule"/>
</dbReference>
<comment type="pathway">
    <text evidence="2 11">Porphyrin-containing compound metabolism; protoporphyrin-IX biosynthesis; protoporphyrinogen-IX from coproporphyrinogen-III (O2 route): step 1/1.</text>
</comment>
<dbReference type="PRINTS" id="PR00073">
    <property type="entry name" value="COPRGNOXDASE"/>
</dbReference>
<keyword evidence="5 11" id="KW-0963">Cytoplasm</keyword>
<dbReference type="Proteomes" id="UP001364472">
    <property type="component" value="Unassembled WGS sequence"/>
</dbReference>
<dbReference type="PANTHER" id="PTHR10755:SF0">
    <property type="entry name" value="OXYGEN-DEPENDENT COPROPORPHYRINOGEN-III OXIDASE, MITOCHONDRIAL"/>
    <property type="match status" value="1"/>
</dbReference>
<evidence type="ECO:0000256" key="9">
    <source>
        <dbReference type="ARBA" id="ARBA00049102"/>
    </source>
</evidence>
<comment type="subcellular location">
    <subcellularLocation>
        <location evidence="1 11">Cytoplasm</location>
    </subcellularLocation>
</comment>
<evidence type="ECO:0000256" key="10">
    <source>
        <dbReference type="ARBA" id="ARBA00059657"/>
    </source>
</evidence>